<evidence type="ECO:0000256" key="1">
    <source>
        <dbReference type="SAM" id="Phobius"/>
    </source>
</evidence>
<gene>
    <name evidence="2" type="ORF">HLI_02540</name>
</gene>
<accession>A0A410M8Y6</accession>
<evidence type="ECO:0000313" key="3">
    <source>
        <dbReference type="Proteomes" id="UP000287756"/>
    </source>
</evidence>
<name>A0A410M8Y6_9BACI</name>
<proteinExistence type="predicted"/>
<dbReference type="EMBL" id="CP026118">
    <property type="protein sequence ID" value="QAS51162.1"/>
    <property type="molecule type" value="Genomic_DNA"/>
</dbReference>
<evidence type="ECO:0000313" key="2">
    <source>
        <dbReference type="EMBL" id="QAS51162.1"/>
    </source>
</evidence>
<feature type="transmembrane region" description="Helical" evidence="1">
    <location>
        <begin position="6"/>
        <end position="26"/>
    </location>
</feature>
<dbReference type="AlphaFoldDB" id="A0A410M8Y6"/>
<dbReference type="KEGG" id="hli:HLI_02540"/>
<protein>
    <submittedName>
        <fullName evidence="2">Uncharacterized protein</fullName>
    </submittedName>
</protein>
<keyword evidence="1" id="KW-0472">Membrane</keyword>
<reference evidence="2 3" key="1">
    <citation type="submission" date="2018-01" db="EMBL/GenBank/DDBJ databases">
        <title>The whole genome sequencing and assembly of Halobacillus litoralis ERB031 strain.</title>
        <authorList>
            <person name="Lee S.-J."/>
            <person name="Park M.-K."/>
            <person name="Kim J.-Y."/>
            <person name="Lee Y.-J."/>
            <person name="Yi H."/>
            <person name="Bahn Y.-S."/>
            <person name="Kim J.F."/>
            <person name="Lee D.-W."/>
        </authorList>
    </citation>
    <scope>NUCLEOTIDE SEQUENCE [LARGE SCALE GENOMIC DNA]</scope>
    <source>
        <strain evidence="2 3">ERB 031</strain>
    </source>
</reference>
<keyword evidence="1" id="KW-1133">Transmembrane helix</keyword>
<dbReference type="Proteomes" id="UP000287756">
    <property type="component" value="Chromosome"/>
</dbReference>
<feature type="transmembrane region" description="Helical" evidence="1">
    <location>
        <begin position="33"/>
        <end position="52"/>
    </location>
</feature>
<keyword evidence="1" id="KW-0812">Transmembrane</keyword>
<feature type="transmembrane region" description="Helical" evidence="1">
    <location>
        <begin position="58"/>
        <end position="80"/>
    </location>
</feature>
<organism evidence="2 3">
    <name type="scientific">Halobacillus litoralis</name>
    <dbReference type="NCBI Taxonomy" id="45668"/>
    <lineage>
        <taxon>Bacteria</taxon>
        <taxon>Bacillati</taxon>
        <taxon>Bacillota</taxon>
        <taxon>Bacilli</taxon>
        <taxon>Bacillales</taxon>
        <taxon>Bacillaceae</taxon>
        <taxon>Halobacillus</taxon>
    </lineage>
</organism>
<sequence length="84" mass="9312">MLSFLIIMIIASFTLFFSSTLLGFVTVMRKKRIYYGTIITISSLVLTFIFFIEGLSNGFAYLYLAVLLGTSLCLTGVFVLTAGF</sequence>